<feature type="domain" description="Helix-hairpin-helix DNA-binding motif class 1" evidence="1">
    <location>
        <begin position="156"/>
        <end position="175"/>
    </location>
</feature>
<protein>
    <submittedName>
        <fullName evidence="2">Helix-hairpin-helix domain-containing protein</fullName>
    </submittedName>
</protein>
<name>A0AAW4X0U8_9FIRM</name>
<evidence type="ECO:0000313" key="3">
    <source>
        <dbReference type="Proteomes" id="UP001199296"/>
    </source>
</evidence>
<dbReference type="GO" id="GO:0015627">
    <property type="term" value="C:type II protein secretion system complex"/>
    <property type="evidence" value="ECO:0007669"/>
    <property type="project" value="TreeGrafter"/>
</dbReference>
<dbReference type="Proteomes" id="UP001199296">
    <property type="component" value="Unassembled WGS sequence"/>
</dbReference>
<dbReference type="PANTHER" id="PTHR21180">
    <property type="entry name" value="ENDONUCLEASE/EXONUCLEASE/PHOSPHATASE FAMILY DOMAIN-CONTAINING PROTEIN 1"/>
    <property type="match status" value="1"/>
</dbReference>
<dbReference type="InterPro" id="IPR010994">
    <property type="entry name" value="RuvA_2-like"/>
</dbReference>
<organism evidence="2 3">
    <name type="scientific">Halanaerobium polyolivorans</name>
    <dbReference type="NCBI Taxonomy" id="2886943"/>
    <lineage>
        <taxon>Bacteria</taxon>
        <taxon>Bacillati</taxon>
        <taxon>Bacillota</taxon>
        <taxon>Clostridia</taxon>
        <taxon>Halanaerobiales</taxon>
        <taxon>Halanaerobiaceae</taxon>
        <taxon>Halanaerobium</taxon>
    </lineage>
</organism>
<dbReference type="AlphaFoldDB" id="A0AAW4X0U8"/>
<gene>
    <name evidence="2" type="ORF">LJ207_08750</name>
</gene>
<dbReference type="InterPro" id="IPR051675">
    <property type="entry name" value="Endo/Exo/Phosphatase_dom_1"/>
</dbReference>
<dbReference type="InterPro" id="IPR019554">
    <property type="entry name" value="Soluble_ligand-bd"/>
</dbReference>
<dbReference type="NCBIfam" id="TIGR00426">
    <property type="entry name" value="competence protein ComEA helix-hairpin-helix repeat region"/>
    <property type="match status" value="1"/>
</dbReference>
<dbReference type="RefSeq" id="WP_229346112.1">
    <property type="nucleotide sequence ID" value="NZ_JAJFAT010000011.1"/>
</dbReference>
<dbReference type="GO" id="GO:0006281">
    <property type="term" value="P:DNA repair"/>
    <property type="evidence" value="ECO:0007669"/>
    <property type="project" value="InterPro"/>
</dbReference>
<keyword evidence="3" id="KW-1185">Reference proteome</keyword>
<dbReference type="SMART" id="SM00278">
    <property type="entry name" value="HhH1"/>
    <property type="match status" value="2"/>
</dbReference>
<dbReference type="GO" id="GO:0003677">
    <property type="term" value="F:DNA binding"/>
    <property type="evidence" value="ECO:0007669"/>
    <property type="project" value="InterPro"/>
</dbReference>
<reference evidence="2 3" key="1">
    <citation type="submission" date="2021-10" db="EMBL/GenBank/DDBJ databases">
        <authorList>
            <person name="Grouzdev D.S."/>
            <person name="Pantiukh K.S."/>
            <person name="Krutkina M.S."/>
        </authorList>
    </citation>
    <scope>NUCLEOTIDE SEQUENCE [LARGE SCALE GENOMIC DNA]</scope>
    <source>
        <strain evidence="2 3">Z-7514</strain>
    </source>
</reference>
<comment type="caution">
    <text evidence="2">The sequence shown here is derived from an EMBL/GenBank/DDBJ whole genome shotgun (WGS) entry which is preliminary data.</text>
</comment>
<dbReference type="EMBL" id="JAJFAT010000011">
    <property type="protein sequence ID" value="MCC3145409.1"/>
    <property type="molecule type" value="Genomic_DNA"/>
</dbReference>
<dbReference type="PANTHER" id="PTHR21180:SF32">
    <property type="entry name" value="ENDONUCLEASE_EXONUCLEASE_PHOSPHATASE FAMILY DOMAIN-CONTAINING PROTEIN 1"/>
    <property type="match status" value="1"/>
</dbReference>
<dbReference type="GO" id="GO:0015628">
    <property type="term" value="P:protein secretion by the type II secretion system"/>
    <property type="evidence" value="ECO:0007669"/>
    <property type="project" value="TreeGrafter"/>
</dbReference>
<dbReference type="Pfam" id="PF12836">
    <property type="entry name" value="HHH_3"/>
    <property type="match status" value="1"/>
</dbReference>
<dbReference type="Pfam" id="PF10531">
    <property type="entry name" value="SLBB"/>
    <property type="match status" value="1"/>
</dbReference>
<accession>A0AAW4X0U8</accession>
<evidence type="ECO:0000259" key="1">
    <source>
        <dbReference type="SMART" id="SM00278"/>
    </source>
</evidence>
<dbReference type="InterPro" id="IPR004509">
    <property type="entry name" value="Competence_ComEA_HhH"/>
</dbReference>
<proteinExistence type="predicted"/>
<dbReference type="InterPro" id="IPR003583">
    <property type="entry name" value="Hlx-hairpin-Hlx_DNA-bd_motif"/>
</dbReference>
<dbReference type="Gene3D" id="1.10.150.280">
    <property type="entry name" value="AF1531-like domain"/>
    <property type="match status" value="1"/>
</dbReference>
<sequence length="209" mass="23582">MKKLDKKYFLLVILLFFSLFSYFFNESPNYSIDYTQEKEEGLISEESASEIEENFRIIVHLAGEVNNPGVYQLKEGDRLVDLLKTAGGLTDKADLELINLAVTLADGQKIIIPNIEQRNREENDFKEQNSIDLNNLAVIAGENNGSLININRADLNQLVELSGIGEAKAQAIINYREENGLFQSKEELIKISGIGEKTLDNIRDEISLR</sequence>
<feature type="domain" description="Helix-hairpin-helix DNA-binding motif class 1" evidence="1">
    <location>
        <begin position="186"/>
        <end position="205"/>
    </location>
</feature>
<evidence type="ECO:0000313" key="2">
    <source>
        <dbReference type="EMBL" id="MCC3145409.1"/>
    </source>
</evidence>
<dbReference type="SUPFAM" id="SSF47781">
    <property type="entry name" value="RuvA domain 2-like"/>
    <property type="match status" value="1"/>
</dbReference>